<dbReference type="GO" id="GO:0009423">
    <property type="term" value="P:chorismate biosynthetic process"/>
    <property type="evidence" value="ECO:0007669"/>
    <property type="project" value="TreeGrafter"/>
</dbReference>
<name>A0A134B089_9PORP</name>
<dbReference type="GO" id="GO:0019632">
    <property type="term" value="P:shikimate metabolic process"/>
    <property type="evidence" value="ECO:0007669"/>
    <property type="project" value="TreeGrafter"/>
</dbReference>
<dbReference type="RefSeq" id="WP_060936114.1">
    <property type="nucleotide sequence ID" value="NZ_KQ960466.1"/>
</dbReference>
<evidence type="ECO:0000313" key="5">
    <source>
        <dbReference type="EMBL" id="KXB73354.1"/>
    </source>
</evidence>
<dbReference type="SUPFAM" id="SSF51735">
    <property type="entry name" value="NAD(P)-binding Rossmann-fold domains"/>
    <property type="match status" value="1"/>
</dbReference>
<dbReference type="PANTHER" id="PTHR21089">
    <property type="entry name" value="SHIKIMATE DEHYDROGENASE"/>
    <property type="match status" value="1"/>
</dbReference>
<keyword evidence="6" id="KW-1185">Reference proteome</keyword>
<dbReference type="OrthoDB" id="9792692at2"/>
<comment type="caution">
    <text evidence="5">The sequence shown here is derived from an EMBL/GenBank/DDBJ whole genome shotgun (WGS) entry which is preliminary data.</text>
</comment>
<keyword evidence="3" id="KW-0028">Amino-acid biosynthesis</keyword>
<organism evidence="5 6">
    <name type="scientific">Porphyromonas somerae</name>
    <dbReference type="NCBI Taxonomy" id="322095"/>
    <lineage>
        <taxon>Bacteria</taxon>
        <taxon>Pseudomonadati</taxon>
        <taxon>Bacteroidota</taxon>
        <taxon>Bacteroidia</taxon>
        <taxon>Bacteroidales</taxon>
        <taxon>Porphyromonadaceae</taxon>
        <taxon>Porphyromonas</taxon>
    </lineage>
</organism>
<reference evidence="6" key="1">
    <citation type="submission" date="2016-01" db="EMBL/GenBank/DDBJ databases">
        <authorList>
            <person name="Mitreva M."/>
            <person name="Pepin K.H."/>
            <person name="Mihindukulasuriya K.A."/>
            <person name="Fulton R."/>
            <person name="Fronick C."/>
            <person name="O'Laughlin M."/>
            <person name="Miner T."/>
            <person name="Herter B."/>
            <person name="Rosa B.A."/>
            <person name="Cordes M."/>
            <person name="Tomlinson C."/>
            <person name="Wollam A."/>
            <person name="Palsikar V.B."/>
            <person name="Mardis E.R."/>
            <person name="Wilson R.K."/>
        </authorList>
    </citation>
    <scope>NUCLEOTIDE SEQUENCE [LARGE SCALE GENOMIC DNA]</scope>
    <source>
        <strain evidence="6">KA00683</strain>
    </source>
</reference>
<dbReference type="Pfam" id="PF08501">
    <property type="entry name" value="Shikimate_dh_N"/>
    <property type="match status" value="1"/>
</dbReference>
<comment type="pathway">
    <text evidence="1">Metabolic intermediate biosynthesis; chorismate biosynthesis; chorismate from D-erythrose 4-phosphate and phosphoenolpyruvate: step 4/7.</text>
</comment>
<dbReference type="InterPro" id="IPR036291">
    <property type="entry name" value="NAD(P)-bd_dom_sf"/>
</dbReference>
<keyword evidence="2" id="KW-0560">Oxidoreductase</keyword>
<dbReference type="InterPro" id="IPR046346">
    <property type="entry name" value="Aminoacid_DH-like_N_sf"/>
</dbReference>
<dbReference type="Proteomes" id="UP000070224">
    <property type="component" value="Unassembled WGS sequence"/>
</dbReference>
<evidence type="ECO:0000256" key="3">
    <source>
        <dbReference type="ARBA" id="ARBA00023141"/>
    </source>
</evidence>
<dbReference type="CDD" id="cd01065">
    <property type="entry name" value="NAD_bind_Shikimate_DH"/>
    <property type="match status" value="1"/>
</dbReference>
<dbReference type="GO" id="GO:0009073">
    <property type="term" value="P:aromatic amino acid family biosynthetic process"/>
    <property type="evidence" value="ECO:0007669"/>
    <property type="project" value="UniProtKB-KW"/>
</dbReference>
<evidence type="ECO:0000313" key="6">
    <source>
        <dbReference type="Proteomes" id="UP000070224"/>
    </source>
</evidence>
<dbReference type="InterPro" id="IPR013708">
    <property type="entry name" value="Shikimate_DH-bd_N"/>
</dbReference>
<dbReference type="Gene3D" id="3.40.50.720">
    <property type="entry name" value="NAD(P)-binding Rossmann-like Domain"/>
    <property type="match status" value="1"/>
</dbReference>
<proteinExistence type="predicted"/>
<keyword evidence="3" id="KW-0057">Aromatic amino acid biosynthesis</keyword>
<evidence type="ECO:0000256" key="1">
    <source>
        <dbReference type="ARBA" id="ARBA00004871"/>
    </source>
</evidence>
<gene>
    <name evidence="5" type="ORF">HMPREF3185_02096</name>
</gene>
<dbReference type="STRING" id="322095.HMPREF3185_02096"/>
<dbReference type="GO" id="GO:0005829">
    <property type="term" value="C:cytosol"/>
    <property type="evidence" value="ECO:0007669"/>
    <property type="project" value="TreeGrafter"/>
</dbReference>
<dbReference type="EMBL" id="LSDK01000140">
    <property type="protein sequence ID" value="KXB73354.1"/>
    <property type="molecule type" value="Genomic_DNA"/>
</dbReference>
<dbReference type="PATRIC" id="fig|322095.3.peg.2066"/>
<evidence type="ECO:0000256" key="2">
    <source>
        <dbReference type="ARBA" id="ARBA00023002"/>
    </source>
</evidence>
<dbReference type="PANTHER" id="PTHR21089:SF1">
    <property type="entry name" value="BIFUNCTIONAL 3-DEHYDROQUINATE DEHYDRATASE_SHIKIMATE DEHYDROGENASE, CHLOROPLASTIC"/>
    <property type="match status" value="1"/>
</dbReference>
<dbReference type="SUPFAM" id="SSF53223">
    <property type="entry name" value="Aminoacid dehydrogenase-like, N-terminal domain"/>
    <property type="match status" value="1"/>
</dbReference>
<protein>
    <submittedName>
        <fullName evidence="5">Putative shikimate dehydrogenase</fullName>
    </submittedName>
</protein>
<dbReference type="GO" id="GO:0050661">
    <property type="term" value="F:NADP binding"/>
    <property type="evidence" value="ECO:0007669"/>
    <property type="project" value="TreeGrafter"/>
</dbReference>
<accession>A0A134B089</accession>
<dbReference type="AlphaFoldDB" id="A0A134B089"/>
<evidence type="ECO:0000259" key="4">
    <source>
        <dbReference type="Pfam" id="PF08501"/>
    </source>
</evidence>
<dbReference type="InterPro" id="IPR022893">
    <property type="entry name" value="Shikimate_DH_fam"/>
</dbReference>
<sequence length="252" mass="28321">MPTRCSYGLIGRSLGHSFSPRYFSELFDRLGIDASYDSYELQRIEELPELLATHPSLRGLNVTLPYKREVLHYVDACSPEVEHLQAANVLHIEHTPAEKLHITAHNTDVWGFYHSLLPLLGEERPHAWVFGTGGAASAVLYALEQLGISYEQVSRTPRGGQRSYENLTREEGEATPLWINATPIGLHEGECLPLPYEALGASHLCYDLIYNPSPTTFLRRALQSGARAKDGLEMLHLQADKAWQLWTANEEE</sequence>
<dbReference type="GO" id="GO:0004764">
    <property type="term" value="F:shikimate 3-dehydrogenase (NADP+) activity"/>
    <property type="evidence" value="ECO:0007669"/>
    <property type="project" value="InterPro"/>
</dbReference>
<dbReference type="Gene3D" id="3.40.50.10860">
    <property type="entry name" value="Leucine Dehydrogenase, chain A, domain 1"/>
    <property type="match status" value="1"/>
</dbReference>
<feature type="domain" description="Shikimate dehydrogenase substrate binding N-terminal" evidence="4">
    <location>
        <begin position="9"/>
        <end position="90"/>
    </location>
</feature>